<keyword evidence="10 21" id="KW-0547">Nucleotide-binding</keyword>
<dbReference type="InterPro" id="IPR016185">
    <property type="entry name" value="PreATP-grasp_dom_sf"/>
</dbReference>
<dbReference type="GO" id="GO:0071555">
    <property type="term" value="P:cell wall organization"/>
    <property type="evidence" value="ECO:0007669"/>
    <property type="project" value="UniProtKB-KW"/>
</dbReference>
<feature type="binding site" evidence="21">
    <location>
        <begin position="196"/>
        <end position="198"/>
    </location>
    <ligand>
        <name>ATP</name>
        <dbReference type="ChEBI" id="CHEBI:30616"/>
    </ligand>
</feature>
<evidence type="ECO:0000256" key="10">
    <source>
        <dbReference type="ARBA" id="ARBA00022741"/>
    </source>
</evidence>
<dbReference type="SUPFAM" id="SSF56059">
    <property type="entry name" value="Glutathione synthetase ATP-binding domain-like"/>
    <property type="match status" value="1"/>
</dbReference>
<dbReference type="PANTHER" id="PTHR23132">
    <property type="entry name" value="D-ALANINE--D-ALANINE LIGASE"/>
    <property type="match status" value="1"/>
</dbReference>
<evidence type="ECO:0000256" key="17">
    <source>
        <dbReference type="ARBA" id="ARBA00047614"/>
    </source>
</evidence>
<dbReference type="PROSITE" id="PS00843">
    <property type="entry name" value="DALA_DALA_LIGASE_1"/>
    <property type="match status" value="1"/>
</dbReference>
<feature type="binding site" evidence="22">
    <location>
        <position position="342"/>
    </location>
    <ligand>
        <name>Mg(2+)</name>
        <dbReference type="ChEBI" id="CHEBI:18420"/>
        <label>2</label>
    </ligand>
</feature>
<evidence type="ECO:0000256" key="2">
    <source>
        <dbReference type="ARBA" id="ARBA00003921"/>
    </source>
</evidence>
<evidence type="ECO:0000256" key="4">
    <source>
        <dbReference type="ARBA" id="ARBA00004752"/>
    </source>
</evidence>
<dbReference type="UniPathway" id="UPA00219"/>
<evidence type="ECO:0000256" key="19">
    <source>
        <dbReference type="HAMAP-Rule" id="MF_00047"/>
    </source>
</evidence>
<feature type="active site" evidence="20">
    <location>
        <position position="19"/>
    </location>
</feature>
<evidence type="ECO:0000256" key="11">
    <source>
        <dbReference type="ARBA" id="ARBA00022840"/>
    </source>
</evidence>
<keyword evidence="12 22" id="KW-0460">Magnesium</keyword>
<evidence type="ECO:0000256" key="20">
    <source>
        <dbReference type="PIRSR" id="PIRSR039102-1"/>
    </source>
</evidence>
<comment type="catalytic activity">
    <reaction evidence="17 19">
        <text>2 D-alanine + ATP = D-alanyl-D-alanine + ADP + phosphate + H(+)</text>
        <dbReference type="Rhea" id="RHEA:11224"/>
        <dbReference type="ChEBI" id="CHEBI:15378"/>
        <dbReference type="ChEBI" id="CHEBI:30616"/>
        <dbReference type="ChEBI" id="CHEBI:43474"/>
        <dbReference type="ChEBI" id="CHEBI:57416"/>
        <dbReference type="ChEBI" id="CHEBI:57822"/>
        <dbReference type="ChEBI" id="CHEBI:456216"/>
        <dbReference type="EC" id="6.3.2.4"/>
    </reaction>
</comment>
<dbReference type="NCBIfam" id="NF002528">
    <property type="entry name" value="PRK01966.1-4"/>
    <property type="match status" value="1"/>
</dbReference>
<evidence type="ECO:0000256" key="8">
    <source>
        <dbReference type="ARBA" id="ARBA00022598"/>
    </source>
</evidence>
<dbReference type="HAMAP" id="MF_00047">
    <property type="entry name" value="Dala_Dala_lig"/>
    <property type="match status" value="1"/>
</dbReference>
<dbReference type="FunFam" id="3.30.1490.20:FF:000007">
    <property type="entry name" value="D-alanine--D-alanine ligase"/>
    <property type="match status" value="1"/>
</dbReference>
<feature type="active site" evidence="20">
    <location>
        <position position="204"/>
    </location>
</feature>
<name>A0A1G2KFV4_9BACT</name>
<keyword evidence="13 19" id="KW-0133">Cell shape</keyword>
<dbReference type="EMBL" id="MHQI01000068">
    <property type="protein sequence ID" value="OGZ98319.1"/>
    <property type="molecule type" value="Genomic_DNA"/>
</dbReference>
<comment type="function">
    <text evidence="2 19">Cell wall formation.</text>
</comment>
<dbReference type="InterPro" id="IPR005905">
    <property type="entry name" value="D_ala_D_ala"/>
</dbReference>
<dbReference type="Gene3D" id="3.30.470.20">
    <property type="entry name" value="ATP-grasp fold, B domain"/>
    <property type="match status" value="1"/>
</dbReference>
<dbReference type="GO" id="GO:0005829">
    <property type="term" value="C:cytosol"/>
    <property type="evidence" value="ECO:0007669"/>
    <property type="project" value="TreeGrafter"/>
</dbReference>
<feature type="binding site" evidence="22">
    <location>
        <position position="315"/>
    </location>
    <ligand>
        <name>Mg(2+)</name>
        <dbReference type="ChEBI" id="CHEBI:18420"/>
        <label>1</label>
    </ligand>
</feature>
<dbReference type="Pfam" id="PF01820">
    <property type="entry name" value="Dala_Dala_lig_N"/>
    <property type="match status" value="1"/>
</dbReference>
<dbReference type="EC" id="6.3.2.4" evidence="6 19"/>
<sequence>MKKHRKIRVGIIFGGKSTEHEVSLQSAKNVVAALPKNKYEPVLIGIDKEGKWHRSTGADYLLNSNNPKLIALNKMGRQEVGLVTGDGRELMVLQNSERASLDVVFPVLHGPLGEDGTIQGLLKLMDIPFVGPSVLGSAIGMDKDVQKRLLRDAGIPVAKFLTIRTTNKIRKYERKQEKSFGVTFEQAKKELGLPMFVKPANAGSSVGVSKVKTEADFKKAVSDAFKYDNKILIEEGIVGREIECAVLGNEDPIASVPGEVKPNHEFYSYEAKYIDENGAACEIPAKLTAKIAKKVQETAVATFKALECEGMARVDMFVTGLSSPTFQGGELKRGSVRVLVNEINTIPGFTKISMYPKLWEASGIPYPKLIDRLIELALARAKREKRIQTNFKA</sequence>
<keyword evidence="14 19" id="KW-0573">Peptidoglycan synthesis</keyword>
<evidence type="ECO:0000313" key="26">
    <source>
        <dbReference type="Proteomes" id="UP000179023"/>
    </source>
</evidence>
<dbReference type="NCBIfam" id="NF002378">
    <property type="entry name" value="PRK01372.1"/>
    <property type="match status" value="1"/>
</dbReference>
<reference evidence="25 26" key="1">
    <citation type="journal article" date="2016" name="Nat. Commun.">
        <title>Thousands of microbial genomes shed light on interconnected biogeochemical processes in an aquifer system.</title>
        <authorList>
            <person name="Anantharaman K."/>
            <person name="Brown C.T."/>
            <person name="Hug L.A."/>
            <person name="Sharon I."/>
            <person name="Castelle C.J."/>
            <person name="Probst A.J."/>
            <person name="Thomas B.C."/>
            <person name="Singh A."/>
            <person name="Wilkins M.J."/>
            <person name="Karaoz U."/>
            <person name="Brodie E.L."/>
            <person name="Williams K.H."/>
            <person name="Hubbard S.S."/>
            <person name="Banfield J.F."/>
        </authorList>
    </citation>
    <scope>NUCLEOTIDE SEQUENCE [LARGE SCALE GENOMIC DNA]</scope>
</reference>
<evidence type="ECO:0000259" key="24">
    <source>
        <dbReference type="PROSITE" id="PS50975"/>
    </source>
</evidence>
<feature type="binding site" evidence="22">
    <location>
        <position position="344"/>
    </location>
    <ligand>
        <name>Mg(2+)</name>
        <dbReference type="ChEBI" id="CHEBI:18420"/>
        <label>2</label>
    </ligand>
</feature>
<accession>A0A1G2KFV4</accession>
<evidence type="ECO:0000256" key="12">
    <source>
        <dbReference type="ARBA" id="ARBA00022842"/>
    </source>
</evidence>
<keyword evidence="16 19" id="KW-0961">Cell wall biogenesis/degradation</keyword>
<keyword evidence="11 23" id="KW-0067">ATP-binding</keyword>
<dbReference type="NCBIfam" id="NF002525">
    <property type="entry name" value="PRK01966.1-1"/>
    <property type="match status" value="1"/>
</dbReference>
<evidence type="ECO:0000256" key="23">
    <source>
        <dbReference type="PROSITE-ProRule" id="PRU00409"/>
    </source>
</evidence>
<feature type="active site" evidence="20">
    <location>
        <position position="353"/>
    </location>
</feature>
<organism evidence="25 26">
    <name type="scientific">Candidatus Sungbacteria bacterium RIFCSPHIGHO2_02_FULL_47_11</name>
    <dbReference type="NCBI Taxonomy" id="1802270"/>
    <lineage>
        <taxon>Bacteria</taxon>
        <taxon>Candidatus Sungiibacteriota</taxon>
    </lineage>
</organism>
<keyword evidence="8 19" id="KW-0436">Ligase</keyword>
<dbReference type="Pfam" id="PF07478">
    <property type="entry name" value="Dala_Dala_lig_C"/>
    <property type="match status" value="1"/>
</dbReference>
<evidence type="ECO:0000256" key="7">
    <source>
        <dbReference type="ARBA" id="ARBA00022490"/>
    </source>
</evidence>
<comment type="pathway">
    <text evidence="18">Glycan biosynthesis.</text>
</comment>
<feature type="binding site" evidence="21">
    <location>
        <begin position="234"/>
        <end position="241"/>
    </location>
    <ligand>
        <name>ATP</name>
        <dbReference type="ChEBI" id="CHEBI:30616"/>
    </ligand>
</feature>
<keyword evidence="15 22" id="KW-0464">Manganese</keyword>
<proteinExistence type="inferred from homology"/>
<evidence type="ECO:0000256" key="1">
    <source>
        <dbReference type="ARBA" id="ARBA00001936"/>
    </source>
</evidence>
<evidence type="ECO:0000256" key="21">
    <source>
        <dbReference type="PIRSR" id="PIRSR039102-2"/>
    </source>
</evidence>
<feature type="binding site" evidence="21">
    <location>
        <begin position="341"/>
        <end position="342"/>
    </location>
    <ligand>
        <name>ATP</name>
        <dbReference type="ChEBI" id="CHEBI:30616"/>
    </ligand>
</feature>
<dbReference type="GO" id="GO:0046872">
    <property type="term" value="F:metal ion binding"/>
    <property type="evidence" value="ECO:0007669"/>
    <property type="project" value="UniProtKB-KW"/>
</dbReference>
<evidence type="ECO:0000256" key="9">
    <source>
        <dbReference type="ARBA" id="ARBA00022723"/>
    </source>
</evidence>
<comment type="cofactor">
    <cofactor evidence="22">
        <name>Mg(2+)</name>
        <dbReference type="ChEBI" id="CHEBI:18420"/>
    </cofactor>
    <cofactor evidence="22">
        <name>Mn(2+)</name>
        <dbReference type="ChEBI" id="CHEBI:29035"/>
    </cofactor>
    <text evidence="22">Binds 2 magnesium or manganese ions per subunit.</text>
</comment>
<feature type="binding site" evidence="21">
    <location>
        <begin position="204"/>
        <end position="205"/>
    </location>
    <ligand>
        <name>ATP</name>
        <dbReference type="ChEBI" id="CHEBI:30616"/>
    </ligand>
</feature>
<dbReference type="NCBIfam" id="TIGR01205">
    <property type="entry name" value="D_ala_D_alaTIGR"/>
    <property type="match status" value="1"/>
</dbReference>
<gene>
    <name evidence="19" type="primary">ddl</name>
    <name evidence="25" type="ORF">A3C07_04795</name>
</gene>
<keyword evidence="7 19" id="KW-0963">Cytoplasm</keyword>
<dbReference type="GO" id="GO:0008360">
    <property type="term" value="P:regulation of cell shape"/>
    <property type="evidence" value="ECO:0007669"/>
    <property type="project" value="UniProtKB-KW"/>
</dbReference>
<dbReference type="GO" id="GO:0005524">
    <property type="term" value="F:ATP binding"/>
    <property type="evidence" value="ECO:0007669"/>
    <property type="project" value="UniProtKB-UniRule"/>
</dbReference>
<dbReference type="PROSITE" id="PS50975">
    <property type="entry name" value="ATP_GRASP"/>
    <property type="match status" value="1"/>
</dbReference>
<dbReference type="InterPro" id="IPR013815">
    <property type="entry name" value="ATP_grasp_subdomain_1"/>
</dbReference>
<dbReference type="FunFam" id="3.30.470.20:FF:000008">
    <property type="entry name" value="D-alanine--D-alanine ligase"/>
    <property type="match status" value="1"/>
</dbReference>
<evidence type="ECO:0000256" key="18">
    <source>
        <dbReference type="ARBA" id="ARBA00060592"/>
    </source>
</evidence>
<comment type="caution">
    <text evidence="25">The sequence shown here is derived from an EMBL/GenBank/DDBJ whole genome shotgun (WGS) entry which is preliminary data.</text>
</comment>
<dbReference type="InterPro" id="IPR011761">
    <property type="entry name" value="ATP-grasp"/>
</dbReference>
<keyword evidence="9 22" id="KW-0479">Metal-binding</keyword>
<protein>
    <recommendedName>
        <fullName evidence="6 19">D-alanine--D-alanine ligase</fullName>
        <ecNumber evidence="6 19">6.3.2.4</ecNumber>
    </recommendedName>
    <alternativeName>
        <fullName evidence="19">D-Ala-D-Ala ligase</fullName>
    </alternativeName>
    <alternativeName>
        <fullName evidence="19">D-alanylalanine synthetase</fullName>
    </alternativeName>
</protein>
<evidence type="ECO:0000256" key="22">
    <source>
        <dbReference type="PIRSR" id="PIRSR039102-3"/>
    </source>
</evidence>
<dbReference type="InterPro" id="IPR000291">
    <property type="entry name" value="D-Ala_lig_Van_CS"/>
</dbReference>
<comment type="pathway">
    <text evidence="4 19">Cell wall biogenesis; peptidoglycan biosynthesis.</text>
</comment>
<evidence type="ECO:0000256" key="13">
    <source>
        <dbReference type="ARBA" id="ARBA00022960"/>
    </source>
</evidence>
<dbReference type="SUPFAM" id="SSF52440">
    <property type="entry name" value="PreATP-grasp domain"/>
    <property type="match status" value="1"/>
</dbReference>
<feature type="domain" description="ATP-grasp" evidence="24">
    <location>
        <begin position="147"/>
        <end position="375"/>
    </location>
</feature>
<evidence type="ECO:0000256" key="14">
    <source>
        <dbReference type="ARBA" id="ARBA00022984"/>
    </source>
</evidence>
<dbReference type="PANTHER" id="PTHR23132:SF25">
    <property type="entry name" value="D-ALANINE--D-ALANINE LIGASE A"/>
    <property type="match status" value="1"/>
</dbReference>
<evidence type="ECO:0000256" key="15">
    <source>
        <dbReference type="ARBA" id="ARBA00023211"/>
    </source>
</evidence>
<dbReference type="Gene3D" id="3.40.50.20">
    <property type="match status" value="1"/>
</dbReference>
<dbReference type="PIRSF" id="PIRSF039102">
    <property type="entry name" value="Ddl/VanB"/>
    <property type="match status" value="1"/>
</dbReference>
<dbReference type="GO" id="GO:0009252">
    <property type="term" value="P:peptidoglycan biosynthetic process"/>
    <property type="evidence" value="ECO:0007669"/>
    <property type="project" value="UniProtKB-UniRule"/>
</dbReference>
<evidence type="ECO:0000256" key="6">
    <source>
        <dbReference type="ARBA" id="ARBA00012216"/>
    </source>
</evidence>
<evidence type="ECO:0000256" key="3">
    <source>
        <dbReference type="ARBA" id="ARBA00004496"/>
    </source>
</evidence>
<evidence type="ECO:0000256" key="16">
    <source>
        <dbReference type="ARBA" id="ARBA00023316"/>
    </source>
</evidence>
<comment type="similarity">
    <text evidence="5 19">Belongs to the D-alanine--D-alanine ligase family.</text>
</comment>
<dbReference type="GO" id="GO:0008716">
    <property type="term" value="F:D-alanine-D-alanine ligase activity"/>
    <property type="evidence" value="ECO:0007669"/>
    <property type="project" value="UniProtKB-UniRule"/>
</dbReference>
<dbReference type="Gene3D" id="3.30.1490.20">
    <property type="entry name" value="ATP-grasp fold, A domain"/>
    <property type="match status" value="1"/>
</dbReference>
<dbReference type="InterPro" id="IPR011095">
    <property type="entry name" value="Dala_Dala_lig_C"/>
</dbReference>
<comment type="subcellular location">
    <subcellularLocation>
        <location evidence="3 19">Cytoplasm</location>
    </subcellularLocation>
</comment>
<evidence type="ECO:0000256" key="5">
    <source>
        <dbReference type="ARBA" id="ARBA00010871"/>
    </source>
</evidence>
<evidence type="ECO:0000313" key="25">
    <source>
        <dbReference type="EMBL" id="OGZ98319.1"/>
    </source>
</evidence>
<feature type="binding site" evidence="22">
    <location>
        <position position="342"/>
    </location>
    <ligand>
        <name>Mg(2+)</name>
        <dbReference type="ChEBI" id="CHEBI:18420"/>
        <label>1</label>
    </ligand>
</feature>
<feature type="binding site" evidence="21">
    <location>
        <position position="143"/>
    </location>
    <ligand>
        <name>ATP</name>
        <dbReference type="ChEBI" id="CHEBI:30616"/>
    </ligand>
</feature>
<dbReference type="Proteomes" id="UP000179023">
    <property type="component" value="Unassembled WGS sequence"/>
</dbReference>
<dbReference type="InterPro" id="IPR011127">
    <property type="entry name" value="Dala_Dala_lig_N"/>
</dbReference>
<dbReference type="STRING" id="1802270.A3C07_04795"/>
<dbReference type="AlphaFoldDB" id="A0A1G2KFV4"/>
<comment type="cofactor">
    <cofactor evidence="1">
        <name>Mn(2+)</name>
        <dbReference type="ChEBI" id="CHEBI:29035"/>
    </cofactor>
</comment>